<dbReference type="Proteomes" id="UP000600946">
    <property type="component" value="Unassembled WGS sequence"/>
</dbReference>
<feature type="transmembrane region" description="Helical" evidence="7">
    <location>
        <begin position="359"/>
        <end position="381"/>
    </location>
</feature>
<evidence type="ECO:0000256" key="4">
    <source>
        <dbReference type="ARBA" id="ARBA00022692"/>
    </source>
</evidence>
<dbReference type="InterPro" id="IPR010290">
    <property type="entry name" value="TM_effector"/>
</dbReference>
<name>A0ABQ3AFY9_9ACTN</name>
<accession>A0ABQ3AFY9</accession>
<sequence length="427" mass="43784">MSLLDEAAPEARAAPEPLRRNRDFLLLWSGAGLSALGLRASVVAYPLLMIFFGNSPTGAGVVGFAALLPQLVVQLPAGALIDRWDRRRLLVLCDLAGLLAMAGVTAMLLAGRLWLPVVAAAAFVDGTAGLCYRLAERAAISHVVHPSQLNSALGQNEARGQAAGLLGQPAGSGLFQFGRWLPFAFTAVTHLVALCTLLLIRRDLQGERTAPAASLRAEVGEGLRWVWGQRFMRVAVGLLAGSNLLFQILTLTFALVVKENHGSPFQIGMIGLVAGAGGIAGALAGSRAAGRASPRAVLAGALALWAVLMAPVAFVSHPYVLGALLGGMSFAGALMNVVAGVHQVRITPAALQGRVTSVFALLGSGMASAGALAGGVLLASFGTHRTALAIAAAMGLLALVSLVSPALRETAGDAGPSVPDMARSEEI</sequence>
<keyword evidence="6 7" id="KW-0472">Membrane</keyword>
<reference evidence="9" key="1">
    <citation type="journal article" date="2019" name="Int. J. Syst. Evol. Microbiol.">
        <title>The Global Catalogue of Microorganisms (GCM) 10K type strain sequencing project: providing services to taxonomists for standard genome sequencing and annotation.</title>
        <authorList>
            <consortium name="The Broad Institute Genomics Platform"/>
            <consortium name="The Broad Institute Genome Sequencing Center for Infectious Disease"/>
            <person name="Wu L."/>
            <person name="Ma J."/>
        </authorList>
    </citation>
    <scope>NUCLEOTIDE SEQUENCE [LARGE SCALE GENOMIC DNA]</scope>
    <source>
        <strain evidence="9">JCM 4594</strain>
    </source>
</reference>
<organism evidence="8 9">
    <name type="scientific">Streptomyces xanthochromogenes</name>
    <dbReference type="NCBI Taxonomy" id="67384"/>
    <lineage>
        <taxon>Bacteria</taxon>
        <taxon>Bacillati</taxon>
        <taxon>Actinomycetota</taxon>
        <taxon>Actinomycetes</taxon>
        <taxon>Kitasatosporales</taxon>
        <taxon>Streptomycetaceae</taxon>
        <taxon>Streptomyces</taxon>
    </lineage>
</organism>
<keyword evidence="5 7" id="KW-1133">Transmembrane helix</keyword>
<dbReference type="Pfam" id="PF05977">
    <property type="entry name" value="MFS_3"/>
    <property type="match status" value="1"/>
</dbReference>
<dbReference type="PANTHER" id="PTHR23513">
    <property type="entry name" value="INTEGRAL MEMBRANE EFFLUX PROTEIN-RELATED"/>
    <property type="match status" value="1"/>
</dbReference>
<feature type="transmembrane region" description="Helical" evidence="7">
    <location>
        <begin position="387"/>
        <end position="407"/>
    </location>
</feature>
<feature type="transmembrane region" description="Helical" evidence="7">
    <location>
        <begin position="25"/>
        <end position="52"/>
    </location>
</feature>
<feature type="transmembrane region" description="Helical" evidence="7">
    <location>
        <begin position="89"/>
        <end position="110"/>
    </location>
</feature>
<evidence type="ECO:0000313" key="8">
    <source>
        <dbReference type="EMBL" id="GGY52177.1"/>
    </source>
</evidence>
<dbReference type="EMBL" id="BMUU01000010">
    <property type="protein sequence ID" value="GGY52177.1"/>
    <property type="molecule type" value="Genomic_DNA"/>
</dbReference>
<dbReference type="PANTHER" id="PTHR23513:SF6">
    <property type="entry name" value="MAJOR FACILITATOR SUPERFAMILY ASSOCIATED DOMAIN-CONTAINING PROTEIN"/>
    <property type="match status" value="1"/>
</dbReference>
<feature type="transmembrane region" description="Helical" evidence="7">
    <location>
        <begin position="296"/>
        <end position="314"/>
    </location>
</feature>
<dbReference type="InterPro" id="IPR036259">
    <property type="entry name" value="MFS_trans_sf"/>
</dbReference>
<keyword evidence="2" id="KW-0813">Transport</keyword>
<keyword evidence="9" id="KW-1185">Reference proteome</keyword>
<evidence type="ECO:0000313" key="9">
    <source>
        <dbReference type="Proteomes" id="UP000600946"/>
    </source>
</evidence>
<keyword evidence="4 7" id="KW-0812">Transmembrane</keyword>
<feature type="transmembrane region" description="Helical" evidence="7">
    <location>
        <begin position="180"/>
        <end position="200"/>
    </location>
</feature>
<feature type="transmembrane region" description="Helical" evidence="7">
    <location>
        <begin position="320"/>
        <end position="339"/>
    </location>
</feature>
<evidence type="ECO:0000256" key="5">
    <source>
        <dbReference type="ARBA" id="ARBA00022989"/>
    </source>
</evidence>
<dbReference type="Gene3D" id="1.20.1250.20">
    <property type="entry name" value="MFS general substrate transporter like domains"/>
    <property type="match status" value="1"/>
</dbReference>
<dbReference type="GeneID" id="96293217"/>
<dbReference type="CDD" id="cd06173">
    <property type="entry name" value="MFS_MefA_like"/>
    <property type="match status" value="1"/>
</dbReference>
<dbReference type="SUPFAM" id="SSF103473">
    <property type="entry name" value="MFS general substrate transporter"/>
    <property type="match status" value="1"/>
</dbReference>
<protein>
    <submittedName>
        <fullName evidence="8">MFS transporter</fullName>
    </submittedName>
</protein>
<evidence type="ECO:0000256" key="1">
    <source>
        <dbReference type="ARBA" id="ARBA00004651"/>
    </source>
</evidence>
<evidence type="ECO:0000256" key="6">
    <source>
        <dbReference type="ARBA" id="ARBA00023136"/>
    </source>
</evidence>
<dbReference type="RefSeq" id="WP_190028430.1">
    <property type="nucleotide sequence ID" value="NZ_BMUU01000010.1"/>
</dbReference>
<feature type="transmembrane region" description="Helical" evidence="7">
    <location>
        <begin position="234"/>
        <end position="257"/>
    </location>
</feature>
<keyword evidence="3" id="KW-1003">Cell membrane</keyword>
<comment type="caution">
    <text evidence="8">The sequence shown here is derived from an EMBL/GenBank/DDBJ whole genome shotgun (WGS) entry which is preliminary data.</text>
</comment>
<gene>
    <name evidence="8" type="ORF">GCM10010326_52940</name>
</gene>
<evidence type="ECO:0000256" key="3">
    <source>
        <dbReference type="ARBA" id="ARBA00022475"/>
    </source>
</evidence>
<feature type="transmembrane region" description="Helical" evidence="7">
    <location>
        <begin position="263"/>
        <end position="284"/>
    </location>
</feature>
<evidence type="ECO:0000256" key="7">
    <source>
        <dbReference type="SAM" id="Phobius"/>
    </source>
</evidence>
<evidence type="ECO:0000256" key="2">
    <source>
        <dbReference type="ARBA" id="ARBA00022448"/>
    </source>
</evidence>
<comment type="subcellular location">
    <subcellularLocation>
        <location evidence="1">Cell membrane</location>
        <topology evidence="1">Multi-pass membrane protein</topology>
    </subcellularLocation>
</comment>
<proteinExistence type="predicted"/>
<feature type="transmembrane region" description="Helical" evidence="7">
    <location>
        <begin position="58"/>
        <end position="77"/>
    </location>
</feature>